<dbReference type="Proteomes" id="UP000004079">
    <property type="component" value="Unassembled WGS sequence"/>
</dbReference>
<dbReference type="AlphaFoldDB" id="D1QMW1"/>
<dbReference type="HOGENOM" id="CLU_2827617_0_0_10"/>
<evidence type="ECO:0000313" key="1">
    <source>
        <dbReference type="EMBL" id="EFB33487.1"/>
    </source>
</evidence>
<proteinExistence type="predicted"/>
<evidence type="ECO:0000313" key="2">
    <source>
        <dbReference type="Proteomes" id="UP000004079"/>
    </source>
</evidence>
<gene>
    <name evidence="1" type="ORF">HMPREF0971_00250</name>
</gene>
<organism evidence="1 2">
    <name type="scientific">Segatella oris F0302</name>
    <dbReference type="NCBI Taxonomy" id="649760"/>
    <lineage>
        <taxon>Bacteria</taxon>
        <taxon>Pseudomonadati</taxon>
        <taxon>Bacteroidota</taxon>
        <taxon>Bacteroidia</taxon>
        <taxon>Bacteroidales</taxon>
        <taxon>Prevotellaceae</taxon>
        <taxon>Segatella</taxon>
    </lineage>
</organism>
<comment type="caution">
    <text evidence="1">The sequence shown here is derived from an EMBL/GenBank/DDBJ whole genome shotgun (WGS) entry which is preliminary data.</text>
</comment>
<name>D1QMW1_9BACT</name>
<dbReference type="EMBL" id="ACUZ02000003">
    <property type="protein sequence ID" value="EFB33487.1"/>
    <property type="molecule type" value="Genomic_DNA"/>
</dbReference>
<dbReference type="STRING" id="649760.HMPREF0971_00250"/>
<reference evidence="1 2" key="1">
    <citation type="submission" date="2009-11" db="EMBL/GenBank/DDBJ databases">
        <authorList>
            <person name="Weinstock G."/>
            <person name="Sodergren E."/>
            <person name="Clifton S."/>
            <person name="Fulton L."/>
            <person name="Fulton B."/>
            <person name="Courtney L."/>
            <person name="Fronick C."/>
            <person name="Harrison M."/>
            <person name="Strong C."/>
            <person name="Farmer C."/>
            <person name="Delahaunty K."/>
            <person name="Markovic C."/>
            <person name="Hall O."/>
            <person name="Minx P."/>
            <person name="Tomlinson C."/>
            <person name="Mitreva M."/>
            <person name="Nelson J."/>
            <person name="Hou S."/>
            <person name="Wollam A."/>
            <person name="Pepin K.H."/>
            <person name="Johnson M."/>
            <person name="Bhonagiri V."/>
            <person name="Nash W.E."/>
            <person name="Warren W."/>
            <person name="Chinwalla A."/>
            <person name="Mardis E.R."/>
            <person name="Wilson R.K."/>
        </authorList>
    </citation>
    <scope>NUCLEOTIDE SEQUENCE [LARGE SCALE GENOMIC DNA]</scope>
    <source>
        <strain evidence="1 2">F0302</strain>
    </source>
</reference>
<accession>D1QMW1</accession>
<sequence>MVCIMQTTFFDALKDGFSEKTTFRIGINFLFLTSHFLFPSRLDTLSFNFHFVNITSRFLLLLNTTK</sequence>
<protein>
    <submittedName>
        <fullName evidence="1">Uncharacterized protein</fullName>
    </submittedName>
</protein>